<reference evidence="1" key="1">
    <citation type="submission" date="2021-01" db="EMBL/GenBank/DDBJ databases">
        <authorList>
            <consortium name="Genoscope - CEA"/>
            <person name="William W."/>
        </authorList>
    </citation>
    <scope>NUCLEOTIDE SEQUENCE</scope>
</reference>
<keyword evidence="2" id="KW-1185">Reference proteome</keyword>
<evidence type="ECO:0000313" key="2">
    <source>
        <dbReference type="Proteomes" id="UP000688137"/>
    </source>
</evidence>
<dbReference type="EMBL" id="CAJJDM010000123">
    <property type="protein sequence ID" value="CAD8103301.1"/>
    <property type="molecule type" value="Genomic_DNA"/>
</dbReference>
<protein>
    <submittedName>
        <fullName evidence="1">Uncharacterized protein</fullName>
    </submittedName>
</protein>
<comment type="caution">
    <text evidence="1">The sequence shown here is derived from an EMBL/GenBank/DDBJ whole genome shotgun (WGS) entry which is preliminary data.</text>
</comment>
<evidence type="ECO:0000313" key="1">
    <source>
        <dbReference type="EMBL" id="CAD8103301.1"/>
    </source>
</evidence>
<gene>
    <name evidence="1" type="ORF">PPRIM_AZ9-3.1.T1200146</name>
</gene>
<dbReference type="Proteomes" id="UP000688137">
    <property type="component" value="Unassembled WGS sequence"/>
</dbReference>
<sequence length="230" mass="27533">MFTTVLIICSKIKTLYTQNLNELDVSTGQICSIEIFFASIKYINEQQGNKSTSVLIEMILILLCLKQSYLFVIDLLRVYYKKYKILLLSDALKIINCNLSLTIYVNRKLNQMKDNNIYFYNENKNQKKFKKIKNSFIINIKILIRIIKQLQFIKFLINIQASTGWSQIRYIQKPIFMNYLIQRLLLLLQYIIYIHQQYNYSIILLLKFQLSPHLQVVIYSQQYLNNLYDF</sequence>
<dbReference type="AlphaFoldDB" id="A0A8S1PJW9"/>
<proteinExistence type="predicted"/>
<organism evidence="1 2">
    <name type="scientific">Paramecium primaurelia</name>
    <dbReference type="NCBI Taxonomy" id="5886"/>
    <lineage>
        <taxon>Eukaryota</taxon>
        <taxon>Sar</taxon>
        <taxon>Alveolata</taxon>
        <taxon>Ciliophora</taxon>
        <taxon>Intramacronucleata</taxon>
        <taxon>Oligohymenophorea</taxon>
        <taxon>Peniculida</taxon>
        <taxon>Parameciidae</taxon>
        <taxon>Paramecium</taxon>
    </lineage>
</organism>
<accession>A0A8S1PJW9</accession>
<name>A0A8S1PJW9_PARPR</name>